<dbReference type="SUPFAM" id="SSF49503">
    <property type="entry name" value="Cupredoxins"/>
    <property type="match status" value="1"/>
</dbReference>
<dbReference type="Gene3D" id="2.120.10.30">
    <property type="entry name" value="TolB, C-terminal domain"/>
    <property type="match status" value="1"/>
</dbReference>
<dbReference type="InterPro" id="IPR008972">
    <property type="entry name" value="Cupredoxin"/>
</dbReference>
<keyword evidence="3" id="KW-0249">Electron transport</keyword>
<dbReference type="CDD" id="cd04233">
    <property type="entry name" value="Auracyanin"/>
    <property type="match status" value="1"/>
</dbReference>
<dbReference type="InterPro" id="IPR011041">
    <property type="entry name" value="Quinoprot_gluc/sorb_DH_b-prop"/>
</dbReference>
<proteinExistence type="predicted"/>
<dbReference type="InterPro" id="IPR028871">
    <property type="entry name" value="BlueCu_1_BS"/>
</dbReference>
<dbReference type="GO" id="GO:0009055">
    <property type="term" value="F:electron transfer activity"/>
    <property type="evidence" value="ECO:0007669"/>
    <property type="project" value="InterPro"/>
</dbReference>
<evidence type="ECO:0000313" key="7">
    <source>
        <dbReference type="EMBL" id="MDJ1480670.1"/>
    </source>
</evidence>
<gene>
    <name evidence="7" type="ORF">QNI16_09260</name>
</gene>
<dbReference type="PANTHER" id="PTHR33546:SF1">
    <property type="entry name" value="LARGE, MULTIFUNCTIONAL SECRETED PROTEIN"/>
    <property type="match status" value="1"/>
</dbReference>
<comment type="caution">
    <text evidence="7">The sequence shown here is derived from an EMBL/GenBank/DDBJ whole genome shotgun (WGS) entry which is preliminary data.</text>
</comment>
<dbReference type="PANTHER" id="PTHR33546">
    <property type="entry name" value="LARGE, MULTIFUNCTIONAL SECRETED PROTEIN-RELATED"/>
    <property type="match status" value="1"/>
</dbReference>
<keyword evidence="2" id="KW-0479">Metal-binding</keyword>
<evidence type="ECO:0000256" key="3">
    <source>
        <dbReference type="ARBA" id="ARBA00022982"/>
    </source>
</evidence>
<accession>A0AAE3QP68</accession>
<dbReference type="GO" id="GO:0005507">
    <property type="term" value="F:copper ion binding"/>
    <property type="evidence" value="ECO:0007669"/>
    <property type="project" value="InterPro"/>
</dbReference>
<feature type="domain" description="Blue (type 1) copper" evidence="6">
    <location>
        <begin position="541"/>
        <end position="652"/>
    </location>
</feature>
<protein>
    <submittedName>
        <fullName evidence="7">Plastocyanin/azurin family copper-binding protein</fullName>
    </submittedName>
</protein>
<dbReference type="Gene3D" id="2.60.40.420">
    <property type="entry name" value="Cupredoxins - blue copper proteins"/>
    <property type="match status" value="1"/>
</dbReference>
<evidence type="ECO:0000256" key="1">
    <source>
        <dbReference type="ARBA" id="ARBA00022448"/>
    </source>
</evidence>
<dbReference type="EMBL" id="JASJOS010000004">
    <property type="protein sequence ID" value="MDJ1480670.1"/>
    <property type="molecule type" value="Genomic_DNA"/>
</dbReference>
<evidence type="ECO:0000259" key="6">
    <source>
        <dbReference type="Pfam" id="PF00127"/>
    </source>
</evidence>
<dbReference type="AlphaFoldDB" id="A0AAE3QP68"/>
<dbReference type="Pfam" id="PF00127">
    <property type="entry name" value="Copper-bind"/>
    <property type="match status" value="1"/>
</dbReference>
<feature type="region of interest" description="Disordered" evidence="5">
    <location>
        <begin position="513"/>
        <end position="534"/>
    </location>
</feature>
<dbReference type="InterPro" id="IPR000923">
    <property type="entry name" value="BlueCu_1"/>
</dbReference>
<feature type="compositionally biased region" description="Polar residues" evidence="5">
    <location>
        <begin position="524"/>
        <end position="534"/>
    </location>
</feature>
<name>A0AAE3QP68_9BACT</name>
<dbReference type="InterPro" id="IPR011042">
    <property type="entry name" value="6-blade_b-propeller_TolB-like"/>
</dbReference>
<sequence>MAQELKTAESEADYYQMVTLPIPKDVPLEVGGLTTMPDGRLAASTRQGDIWLIENPYMRNQGVPYFKRFAQGLHEPLGLAYHNRSFYLTQRSELTRIRDTNGDDRADDYEVIYSWPLSGNYHEYSYGPVILPNNDMLITLNLAWIGRGASLSKWHGWMLKVTPDGKMTPIATGMRSPAGFNVLPDGSIFYAENQGDWVGSGRMTHVEVGDFVGNPEGLKWADDPSSPVKLRFSDIPSTGKPMYEVAKTIKGLKLPAIWFPQGILGISTSGILIDTTAGAFGPFTGQMLVGDQGQSKIMRIYLEKVKGQYQGAAFPFREGFQSGILRMVWGEDGSMFVGMTSRGWAATGKDLYGIQRLVWTGKTPFEIKTMQARPDGFELEFTQPVDKVTAGDANSYGITSFNYMYRKEYGSPVIENQPCTIKGIAVADDGLSVRIVVEGLREGYIHELKAEGVRSQNKAPLLHSVGYYTLNNLPEGETLVLKESQLAKSPHAGHAAMMGSAATTSKITATKTNTAPTAKRVTKQPASWTNGPDQTITIGTKPGLKFDLSQITVKAGSKVKLTFNNNDDMLHNFVITLPGEALSVGEMAIKLGLNGAKMNYIPSTPKVLYHTAQLQPQTSETIYFVAPEKPGEYMYVCTFPGHYMNMQGTFKVIPK</sequence>
<evidence type="ECO:0000256" key="5">
    <source>
        <dbReference type="SAM" id="MobiDB-lite"/>
    </source>
</evidence>
<dbReference type="SUPFAM" id="SSF50952">
    <property type="entry name" value="Soluble quinoprotein glucose dehydrogenase"/>
    <property type="match status" value="1"/>
</dbReference>
<dbReference type="PROSITE" id="PS00196">
    <property type="entry name" value="COPPER_BLUE"/>
    <property type="match status" value="1"/>
</dbReference>
<keyword evidence="1" id="KW-0813">Transport</keyword>
<reference evidence="7" key="1">
    <citation type="submission" date="2023-05" db="EMBL/GenBank/DDBJ databases">
        <authorList>
            <person name="Zhang X."/>
        </authorList>
    </citation>
    <scope>NUCLEOTIDE SEQUENCE</scope>
    <source>
        <strain evidence="7">YF14B1</strain>
    </source>
</reference>
<evidence type="ECO:0000256" key="2">
    <source>
        <dbReference type="ARBA" id="ARBA00022723"/>
    </source>
</evidence>
<evidence type="ECO:0000313" key="8">
    <source>
        <dbReference type="Proteomes" id="UP001241110"/>
    </source>
</evidence>
<evidence type="ECO:0000256" key="4">
    <source>
        <dbReference type="ARBA" id="ARBA00023008"/>
    </source>
</evidence>
<dbReference type="Proteomes" id="UP001241110">
    <property type="component" value="Unassembled WGS sequence"/>
</dbReference>
<keyword evidence="4" id="KW-0186">Copper</keyword>
<organism evidence="7 8">
    <name type="scientific">Xanthocytophaga flava</name>
    <dbReference type="NCBI Taxonomy" id="3048013"/>
    <lineage>
        <taxon>Bacteria</taxon>
        <taxon>Pseudomonadati</taxon>
        <taxon>Bacteroidota</taxon>
        <taxon>Cytophagia</taxon>
        <taxon>Cytophagales</taxon>
        <taxon>Rhodocytophagaceae</taxon>
        <taxon>Xanthocytophaga</taxon>
    </lineage>
</organism>
<dbReference type="RefSeq" id="WP_313978517.1">
    <property type="nucleotide sequence ID" value="NZ_JASJOS010000004.1"/>
</dbReference>